<protein>
    <recommendedName>
        <fullName evidence="2">DUF4185 domain-containing protein</fullName>
    </recommendedName>
</protein>
<evidence type="ECO:0000256" key="1">
    <source>
        <dbReference type="SAM" id="MobiDB-lite"/>
    </source>
</evidence>
<accession>A0AA39ZL77</accession>
<feature type="compositionally biased region" description="Polar residues" evidence="1">
    <location>
        <begin position="60"/>
        <end position="88"/>
    </location>
</feature>
<dbReference type="Proteomes" id="UP001174997">
    <property type="component" value="Unassembled WGS sequence"/>
</dbReference>
<proteinExistence type="predicted"/>
<feature type="compositionally biased region" description="Polar residues" evidence="1">
    <location>
        <begin position="23"/>
        <end position="53"/>
    </location>
</feature>
<keyword evidence="4" id="KW-1185">Reference proteome</keyword>
<comment type="caution">
    <text evidence="3">The sequence shown here is derived from an EMBL/GenBank/DDBJ whole genome shotgun (WGS) entry which is preliminary data.</text>
</comment>
<reference evidence="3" key="1">
    <citation type="submission" date="2023-06" db="EMBL/GenBank/DDBJ databases">
        <title>Genome-scale phylogeny and comparative genomics of the fungal order Sordariales.</title>
        <authorList>
            <consortium name="Lawrence Berkeley National Laboratory"/>
            <person name="Hensen N."/>
            <person name="Bonometti L."/>
            <person name="Westerberg I."/>
            <person name="Brannstrom I.O."/>
            <person name="Guillou S."/>
            <person name="Cros-Aarteil S."/>
            <person name="Calhoun S."/>
            <person name="Haridas S."/>
            <person name="Kuo A."/>
            <person name="Mondo S."/>
            <person name="Pangilinan J."/>
            <person name="Riley R."/>
            <person name="Labutti K."/>
            <person name="Andreopoulos B."/>
            <person name="Lipzen A."/>
            <person name="Chen C."/>
            <person name="Yanf M."/>
            <person name="Daum C."/>
            <person name="Ng V."/>
            <person name="Clum A."/>
            <person name="Steindorff A."/>
            <person name="Ohm R."/>
            <person name="Martin F."/>
            <person name="Silar P."/>
            <person name="Natvig D."/>
            <person name="Lalanne C."/>
            <person name="Gautier V."/>
            <person name="Ament-Velasquez S.L."/>
            <person name="Kruys A."/>
            <person name="Hutchinson M.I."/>
            <person name="Powell A.J."/>
            <person name="Barry K."/>
            <person name="Miller A.N."/>
            <person name="Grigoriev I.V."/>
            <person name="Debuchy R."/>
            <person name="Gladieux P."/>
            <person name="Thoren M.H."/>
            <person name="Johannesson H."/>
        </authorList>
    </citation>
    <scope>NUCLEOTIDE SEQUENCE</scope>
    <source>
        <strain evidence="3">CBS 307.81</strain>
    </source>
</reference>
<evidence type="ECO:0000313" key="3">
    <source>
        <dbReference type="EMBL" id="KAK0673149.1"/>
    </source>
</evidence>
<feature type="compositionally biased region" description="Basic residues" evidence="1">
    <location>
        <begin position="1"/>
        <end position="20"/>
    </location>
</feature>
<dbReference type="InterPro" id="IPR025442">
    <property type="entry name" value="DUF4185"/>
</dbReference>
<gene>
    <name evidence="3" type="ORF">QBC41DRAFT_312245</name>
</gene>
<name>A0AA39ZL77_9PEZI</name>
<dbReference type="Pfam" id="PF13810">
    <property type="entry name" value="DUF4185"/>
    <property type="match status" value="1"/>
</dbReference>
<sequence length="475" mass="52667">MRRLARKALTKLRRLRHRHNQTHDASSNKQENQCQGSYACPESQNATTTSTSPEVVIAVASSTSQPQPVTGNSTISTSQPATSLTEPVTPTVLNTTISQTNVSPNATTTTTTTTATATLPNKVVIDNTLPSGVNPLANNIENVTWLGYQIANNSCSHRDLGFAGKLGGKWYSIFGDTLWAAPGVTDMFLDPPGFHGMVRNSISLLTDDPLTVVDLHLNNDEPVPHQLQFVPFKEEWGETNQYGFGGTSLCEVDEETGMGVLYYLVNGNESRGLIGAGVAQVELINQIPTVTHRYGPQGWWWDSNKYARYGDQIAYRDENSEYIYIWGGPPNYIKDWGTINYHYLARVKAKRAFDLGSYEYYWGKQKGWRKKVLDRFDTETAVMWGSGQGQVHWSQYWGCYLLVHLGIAGGAVFIRTADNLEGPWTPDVQIFQATPIDNGLVYAGVAHPYLDETGKTLVVSYTNNNHIEVLKVEFA</sequence>
<evidence type="ECO:0000313" key="4">
    <source>
        <dbReference type="Proteomes" id="UP001174997"/>
    </source>
</evidence>
<organism evidence="3 4">
    <name type="scientific">Cercophora samala</name>
    <dbReference type="NCBI Taxonomy" id="330535"/>
    <lineage>
        <taxon>Eukaryota</taxon>
        <taxon>Fungi</taxon>
        <taxon>Dikarya</taxon>
        <taxon>Ascomycota</taxon>
        <taxon>Pezizomycotina</taxon>
        <taxon>Sordariomycetes</taxon>
        <taxon>Sordariomycetidae</taxon>
        <taxon>Sordariales</taxon>
        <taxon>Lasiosphaeriaceae</taxon>
        <taxon>Cercophora</taxon>
    </lineage>
</organism>
<feature type="domain" description="DUF4185" evidence="2">
    <location>
        <begin position="314"/>
        <end position="466"/>
    </location>
</feature>
<dbReference type="AlphaFoldDB" id="A0AA39ZL77"/>
<evidence type="ECO:0000259" key="2">
    <source>
        <dbReference type="Pfam" id="PF13810"/>
    </source>
</evidence>
<dbReference type="EMBL" id="JAULSY010000008">
    <property type="protein sequence ID" value="KAK0673149.1"/>
    <property type="molecule type" value="Genomic_DNA"/>
</dbReference>
<feature type="region of interest" description="Disordered" evidence="1">
    <location>
        <begin position="1"/>
        <end position="88"/>
    </location>
</feature>